<proteinExistence type="predicted"/>
<evidence type="ECO:0000256" key="1">
    <source>
        <dbReference type="SAM" id="MobiDB-lite"/>
    </source>
</evidence>
<feature type="region of interest" description="Disordered" evidence="1">
    <location>
        <begin position="184"/>
        <end position="228"/>
    </location>
</feature>
<dbReference type="AlphaFoldDB" id="A0A5N6L5B7"/>
<keyword evidence="4" id="KW-1185">Reference proteome</keyword>
<dbReference type="Pfam" id="PF10056">
    <property type="entry name" value="DUF2293"/>
    <property type="match status" value="1"/>
</dbReference>
<reference evidence="3 4" key="1">
    <citation type="submission" date="2019-06" db="EMBL/GenBank/DDBJ databases">
        <title>A chromosomal-level reference genome of Carpinus fangiana (Coryloideae, Betulaceae).</title>
        <authorList>
            <person name="Yang X."/>
            <person name="Wang Z."/>
            <person name="Zhang L."/>
            <person name="Hao G."/>
            <person name="Liu J."/>
            <person name="Yang Y."/>
        </authorList>
    </citation>
    <scope>NUCLEOTIDE SEQUENCE [LARGE SCALE GENOMIC DNA]</scope>
    <source>
        <strain evidence="3">Cfa_2016G</strain>
        <tissue evidence="3">Leaf</tissue>
    </source>
</reference>
<dbReference type="PANTHER" id="PTHR38113:SF1">
    <property type="entry name" value="DUF2293 DOMAIN-CONTAINING PROTEIN"/>
    <property type="match status" value="1"/>
</dbReference>
<dbReference type="EMBL" id="VIBQ01000136">
    <property type="protein sequence ID" value="KAB8976000.1"/>
    <property type="molecule type" value="Genomic_DNA"/>
</dbReference>
<name>A0A5N6L5B7_9ROSI</name>
<dbReference type="OrthoDB" id="5288828at2759"/>
<dbReference type="InterPro" id="IPR018744">
    <property type="entry name" value="DUF2293"/>
</dbReference>
<evidence type="ECO:0000313" key="4">
    <source>
        <dbReference type="Proteomes" id="UP000327013"/>
    </source>
</evidence>
<evidence type="ECO:0000259" key="2">
    <source>
        <dbReference type="Pfam" id="PF10056"/>
    </source>
</evidence>
<gene>
    <name evidence="3" type="ORF">FH972_026878</name>
</gene>
<protein>
    <recommendedName>
        <fullName evidence="2">DUF2293 domain-containing protein</fullName>
    </recommendedName>
</protein>
<feature type="compositionally biased region" description="Polar residues" evidence="1">
    <location>
        <begin position="253"/>
        <end position="272"/>
    </location>
</feature>
<comment type="caution">
    <text evidence="3">The sequence shown here is derived from an EMBL/GenBank/DDBJ whole genome shotgun (WGS) entry which is preliminary data.</text>
</comment>
<feature type="region of interest" description="Disordered" evidence="1">
    <location>
        <begin position="249"/>
        <end position="345"/>
    </location>
</feature>
<evidence type="ECO:0000313" key="3">
    <source>
        <dbReference type="EMBL" id="KAB8975999.1"/>
    </source>
</evidence>
<dbReference type="EMBL" id="VIBQ01000136">
    <property type="protein sequence ID" value="KAB8975999.1"/>
    <property type="molecule type" value="Genomic_DNA"/>
</dbReference>
<accession>A0A5N6L5B7</accession>
<dbReference type="Proteomes" id="UP000327013">
    <property type="component" value="Unassembled WGS sequence"/>
</dbReference>
<dbReference type="PANTHER" id="PTHR38113">
    <property type="match status" value="1"/>
</dbReference>
<organism evidence="3 4">
    <name type="scientific">Carpinus fangiana</name>
    <dbReference type="NCBI Taxonomy" id="176857"/>
    <lineage>
        <taxon>Eukaryota</taxon>
        <taxon>Viridiplantae</taxon>
        <taxon>Streptophyta</taxon>
        <taxon>Embryophyta</taxon>
        <taxon>Tracheophyta</taxon>
        <taxon>Spermatophyta</taxon>
        <taxon>Magnoliopsida</taxon>
        <taxon>eudicotyledons</taxon>
        <taxon>Gunneridae</taxon>
        <taxon>Pentapetalae</taxon>
        <taxon>rosids</taxon>
        <taxon>fabids</taxon>
        <taxon>Fagales</taxon>
        <taxon>Betulaceae</taxon>
        <taxon>Carpinus</taxon>
    </lineage>
</organism>
<feature type="domain" description="DUF2293" evidence="2">
    <location>
        <begin position="45"/>
        <end position="128"/>
    </location>
</feature>
<sequence>MHNDRAHQAIGTASMSRRLDAQSRRMGLIGSTVTAQQRSQQIAGAIKELFPRIPDEDCSSIVERAFQTGANTVGNAVELPLARRVQLAVVAHIRHVHTDYDVLLKLFKWGRARQIVEEPCLQVITKWRGERDEHDDDLAELEQVFREVIVIDDSDNEDDFEAPSLGHRRRRSLSLEIVSQRTVPEPSSGYVSAPRKKKRRLSPPKYHSPPPLQHVNPHAPDIVHVRPQRGPLPRQILQLDEMTRRAEDLSPQILPQYQGNQLGRLPTTSSYSYPAAHRHTPAHAQDHRRQDLPGDQPMMPQIPEYAPPAGYNVAMAPPRNERVYQSIEGKASGYRYDGQHHERGY</sequence>